<dbReference type="EMBL" id="CP021255">
    <property type="protein sequence ID" value="AVD71960.1"/>
    <property type="molecule type" value="Genomic_DNA"/>
</dbReference>
<organism evidence="8 9">
    <name type="scientific">Desulfobulbus oralis</name>
    <dbReference type="NCBI Taxonomy" id="1986146"/>
    <lineage>
        <taxon>Bacteria</taxon>
        <taxon>Pseudomonadati</taxon>
        <taxon>Thermodesulfobacteriota</taxon>
        <taxon>Desulfobulbia</taxon>
        <taxon>Desulfobulbales</taxon>
        <taxon>Desulfobulbaceae</taxon>
        <taxon>Desulfobulbus</taxon>
    </lineage>
</organism>
<evidence type="ECO:0000256" key="1">
    <source>
        <dbReference type="ARBA" id="ARBA00004127"/>
    </source>
</evidence>
<feature type="transmembrane region" description="Helical" evidence="7">
    <location>
        <begin position="355"/>
        <end position="384"/>
    </location>
</feature>
<accession>A0A2L1GQM8</accession>
<evidence type="ECO:0000256" key="4">
    <source>
        <dbReference type="ARBA" id="ARBA00022824"/>
    </source>
</evidence>
<name>A0A2L1GQM8_9BACT</name>
<dbReference type="InterPro" id="IPR012430">
    <property type="entry name" value="TMEM43_fam"/>
</dbReference>
<dbReference type="GO" id="GO:0012505">
    <property type="term" value="C:endomembrane system"/>
    <property type="evidence" value="ECO:0007669"/>
    <property type="project" value="UniProtKB-SubCell"/>
</dbReference>
<reference evidence="8 9" key="1">
    <citation type="journal article" date="2018" name="MBio">
        <title>Insights into the evolution of host association through the isolation and characterization of a novel human periodontal pathobiont, Desulfobulbus oralis.</title>
        <authorList>
            <person name="Cross K.L."/>
            <person name="Chirania P."/>
            <person name="Xiong W."/>
            <person name="Beall C.J."/>
            <person name="Elkins J.G."/>
            <person name="Giannone R.J."/>
            <person name="Griffen A.L."/>
            <person name="Guss A.M."/>
            <person name="Hettich R.L."/>
            <person name="Joshi S.S."/>
            <person name="Mokrzan E.M."/>
            <person name="Martin R.K."/>
            <person name="Zhulin I.B."/>
            <person name="Leys E.J."/>
            <person name="Podar M."/>
        </authorList>
    </citation>
    <scope>NUCLEOTIDE SEQUENCE [LARGE SCALE GENOMIC DNA]</scope>
    <source>
        <strain evidence="8 9">ORNL</strain>
    </source>
</reference>
<evidence type="ECO:0000256" key="5">
    <source>
        <dbReference type="ARBA" id="ARBA00022989"/>
    </source>
</evidence>
<evidence type="ECO:0000313" key="8">
    <source>
        <dbReference type="EMBL" id="AVD71960.1"/>
    </source>
</evidence>
<keyword evidence="6 7" id="KW-0472">Membrane</keyword>
<keyword evidence="5 7" id="KW-1133">Transmembrane helix</keyword>
<dbReference type="PANTHER" id="PTHR13416:SF2">
    <property type="entry name" value="TRANSMEMBRANE PROTEIN 43"/>
    <property type="match status" value="1"/>
</dbReference>
<evidence type="ECO:0000256" key="3">
    <source>
        <dbReference type="ARBA" id="ARBA00022692"/>
    </source>
</evidence>
<dbReference type="GO" id="GO:0071763">
    <property type="term" value="P:nuclear membrane organization"/>
    <property type="evidence" value="ECO:0007669"/>
    <property type="project" value="TreeGrafter"/>
</dbReference>
<dbReference type="GO" id="GO:0006629">
    <property type="term" value="P:lipid metabolic process"/>
    <property type="evidence" value="ECO:0007669"/>
    <property type="project" value="TreeGrafter"/>
</dbReference>
<sequence>MAYTETTTTGYFQRLGSSFSGMGLGIVLFIVGSGLLWWNEGNFVATRNALNEAQGLSMELASVDQVDPAADGKLVHAVGNAVTQDLLIDSIFGVSVQGMQLKRKVEFYQWTERSSTQKRQKLGGGEETVTTYTYEQAWQAEPVNSQNFKDPQARTAHVNTTALTVQNETFKATNVTFGAYRLPDFLISSISGAQPLNVQLTQEQKNGLNQQIRNQHAAAARQQGGGMWSAAQGGYGYGATDMVHEQGNVVYVGAAPNAPQIGDVRVTFTYVQPAKQISVLAQVNGNTFQPFKSKNGKTVSGLSMGVKSMDEMYEAKHTSNSMLSWVLRFAGAGLVIAGLKVLFAPLSVLASVVPILGRIVGAGAGLVSSLLGGAWSLLVLSLAWLRFRPMIGGIMLAIALVLVSLLMLRGKGKGAVPPPAPPAQPAA</sequence>
<feature type="transmembrane region" description="Helical" evidence="7">
    <location>
        <begin position="21"/>
        <end position="38"/>
    </location>
</feature>
<keyword evidence="4" id="KW-0256">Endoplasmic reticulum</keyword>
<proteinExistence type="predicted"/>
<dbReference type="Proteomes" id="UP000239867">
    <property type="component" value="Chromosome"/>
</dbReference>
<dbReference type="KEGG" id="deo:CAY53_11150"/>
<evidence type="ECO:0000256" key="2">
    <source>
        <dbReference type="ARBA" id="ARBA00004586"/>
    </source>
</evidence>
<dbReference type="AlphaFoldDB" id="A0A2L1GQM8"/>
<keyword evidence="9" id="KW-1185">Reference proteome</keyword>
<evidence type="ECO:0000256" key="6">
    <source>
        <dbReference type="ARBA" id="ARBA00023136"/>
    </source>
</evidence>
<feature type="transmembrane region" description="Helical" evidence="7">
    <location>
        <begin position="322"/>
        <end position="343"/>
    </location>
</feature>
<feature type="transmembrane region" description="Helical" evidence="7">
    <location>
        <begin position="390"/>
        <end position="408"/>
    </location>
</feature>
<protein>
    <submittedName>
        <fullName evidence="8">Uncharacterized protein</fullName>
    </submittedName>
</protein>
<dbReference type="PANTHER" id="PTHR13416">
    <property type="match status" value="1"/>
</dbReference>
<dbReference type="Pfam" id="PF07787">
    <property type="entry name" value="TMEM43"/>
    <property type="match status" value="1"/>
</dbReference>
<dbReference type="OrthoDB" id="273988at2"/>
<dbReference type="RefSeq" id="WP_104937169.1">
    <property type="nucleotide sequence ID" value="NZ_CP021255.1"/>
</dbReference>
<keyword evidence="3 7" id="KW-0812">Transmembrane</keyword>
<evidence type="ECO:0000313" key="9">
    <source>
        <dbReference type="Proteomes" id="UP000239867"/>
    </source>
</evidence>
<gene>
    <name evidence="8" type="ORF">CAY53_11150</name>
</gene>
<comment type="subcellular location">
    <subcellularLocation>
        <location evidence="1">Endomembrane system</location>
        <topology evidence="1">Multi-pass membrane protein</topology>
    </subcellularLocation>
    <subcellularLocation>
        <location evidence="2">Endoplasmic reticulum membrane</location>
    </subcellularLocation>
</comment>
<evidence type="ECO:0000256" key="7">
    <source>
        <dbReference type="SAM" id="Phobius"/>
    </source>
</evidence>